<proteinExistence type="predicted"/>
<evidence type="ECO:0000313" key="1">
    <source>
        <dbReference type="EMBL" id="GAB1297199.1"/>
    </source>
</evidence>
<gene>
    <name evidence="1" type="ORF">APTSU1_001243500</name>
</gene>
<reference evidence="1 2" key="1">
    <citation type="submission" date="2024-08" db="EMBL/GenBank/DDBJ databases">
        <title>The draft genome of Apodemus speciosus.</title>
        <authorList>
            <person name="Nabeshima K."/>
            <person name="Suzuki S."/>
            <person name="Onuma M."/>
        </authorList>
    </citation>
    <scope>NUCLEOTIDE SEQUENCE [LARGE SCALE GENOMIC DNA]</scope>
    <source>
        <strain evidence="1">IB14-021</strain>
    </source>
</reference>
<accession>A0ABQ0FD76</accession>
<comment type="caution">
    <text evidence="1">The sequence shown here is derived from an EMBL/GenBank/DDBJ whole genome shotgun (WGS) entry which is preliminary data.</text>
</comment>
<organism evidence="1 2">
    <name type="scientific">Apodemus speciosus</name>
    <name type="common">Large Japanese field mouse</name>
    <dbReference type="NCBI Taxonomy" id="105296"/>
    <lineage>
        <taxon>Eukaryota</taxon>
        <taxon>Metazoa</taxon>
        <taxon>Chordata</taxon>
        <taxon>Craniata</taxon>
        <taxon>Vertebrata</taxon>
        <taxon>Euteleostomi</taxon>
        <taxon>Mammalia</taxon>
        <taxon>Eutheria</taxon>
        <taxon>Euarchontoglires</taxon>
        <taxon>Glires</taxon>
        <taxon>Rodentia</taxon>
        <taxon>Myomorpha</taxon>
        <taxon>Muroidea</taxon>
        <taxon>Muridae</taxon>
        <taxon>Murinae</taxon>
        <taxon>Apodemus</taxon>
    </lineage>
</organism>
<dbReference type="Proteomes" id="UP001623349">
    <property type="component" value="Unassembled WGS sequence"/>
</dbReference>
<dbReference type="EMBL" id="BAAFST010000011">
    <property type="protein sequence ID" value="GAB1297199.1"/>
    <property type="molecule type" value="Genomic_DNA"/>
</dbReference>
<protein>
    <submittedName>
        <fullName evidence="1">Testis-expressed protein 19.1</fullName>
    </submittedName>
</protein>
<evidence type="ECO:0000313" key="2">
    <source>
        <dbReference type="Proteomes" id="UP001623349"/>
    </source>
</evidence>
<keyword evidence="2" id="KW-1185">Reference proteome</keyword>
<sequence length="33" mass="3831">MPETWSWEPGERLFVTDATICATDDHLVRPFLP</sequence>
<name>A0ABQ0FD76_APOSI</name>